<evidence type="ECO:0000313" key="3">
    <source>
        <dbReference type="EMBL" id="AAD03546.1"/>
    </source>
</evidence>
<organism evidence="3">
    <name type="scientific">Methylococcus capsulatus</name>
    <dbReference type="NCBI Taxonomy" id="414"/>
    <lineage>
        <taxon>Bacteria</taxon>
        <taxon>Pseudomonadati</taxon>
        <taxon>Pseudomonadota</taxon>
        <taxon>Gammaproteobacteria</taxon>
        <taxon>Methylococcales</taxon>
        <taxon>Methylococcaceae</taxon>
        <taxon>Methylococcus</taxon>
    </lineage>
</organism>
<dbReference type="GO" id="GO:0080120">
    <property type="term" value="P:CAAX-box protein maturation"/>
    <property type="evidence" value="ECO:0007669"/>
    <property type="project" value="UniProtKB-ARBA"/>
</dbReference>
<dbReference type="InterPro" id="IPR001303">
    <property type="entry name" value="Aldolase_II/adducin_N"/>
</dbReference>
<dbReference type="InterPro" id="IPR003675">
    <property type="entry name" value="Rce1/LyrA-like_dom"/>
</dbReference>
<reference evidence="3" key="1">
    <citation type="journal article" date="1998" name="J. Bacteriol.">
        <title>Cytochrome P460 genes from the methanotroph Methylococcus capsulatus bath.</title>
        <authorList>
            <person name="Bergmann D.J."/>
            <person name="Zahn J.A."/>
            <person name="Hooper A.B."/>
            <person name="DiSpirito A.A."/>
        </authorList>
    </citation>
    <scope>NUCLEOTIDE SEQUENCE</scope>
    <source>
        <strain evidence="3">Bath</strain>
    </source>
</reference>
<evidence type="ECO:0000256" key="1">
    <source>
        <dbReference type="SAM" id="Phobius"/>
    </source>
</evidence>
<dbReference type="GO" id="GO:0005996">
    <property type="term" value="P:monosaccharide metabolic process"/>
    <property type="evidence" value="ECO:0007669"/>
    <property type="project" value="UniProtKB-ARBA"/>
</dbReference>
<keyword evidence="1" id="KW-0472">Membrane</keyword>
<name>O87644_METCP</name>
<keyword evidence="1" id="KW-1133">Transmembrane helix</keyword>
<accession>O87644</accession>
<reference evidence="3" key="2">
    <citation type="submission" date="1998-09" db="EMBL/GenBank/DDBJ databases">
        <authorList>
            <person name="Bergmann D.B."/>
            <person name="Zahn J.A."/>
            <person name="Hooper A.B."/>
            <person name="DiSpirito A.A."/>
        </authorList>
    </citation>
    <scope>NUCLEOTIDE SEQUENCE</scope>
    <source>
        <strain evidence="3">Bath</strain>
    </source>
</reference>
<sequence length="543" mass="58108">MADDWAGFGKESRHIIGISTNFHILPMRFRSALAAALAPFVCLALALILVAALSYPLVRLSAGTLGITAILSRGTLLLLFAGLILGARRLGIGWRSVGFPASYAVFVRQIGIGLGLGLVMLGLHVAVIMALDIRVFSEIQAARHPSIPVLLLKHVGVALLLATSEELLFRGLTFAILAKFVGPAHVIAITSFYYTLPHFLRSRLKLGESELNWDSGFTVLADAVGNGITEADFSSFLALLCAGVFLGCMRARTVQGLGYCIGIHAGWVFVIKTCKSFTHDGNAGPFGVLVGSYDAIIGYLSAGWISACTLLFLFATRSRNKRPMMTGREGVTRYRLIFTPGPLPHPDLIRELNAWRSIIRMLGLNGCDPQRYGGLAYGNVSLRLPDGGIRFLISGTQTGGRMHLTADDYCEVHGFDLETNRLEARGPIPPSSEALTHAAVYRADPAWHCVMHAHSPEIWRHAGTLGLRTTAPEIEYGTPAMALAVAALATKPGVPLIAMLGHSDGVIAYGGTVDATARILITYLAEALQLDDSSTAGQPATTP</sequence>
<dbReference type="GO" id="GO:0004175">
    <property type="term" value="F:endopeptidase activity"/>
    <property type="evidence" value="ECO:0007669"/>
    <property type="project" value="UniProtKB-ARBA"/>
</dbReference>
<feature type="transmembrane region" description="Helical" evidence="1">
    <location>
        <begin position="293"/>
        <end position="315"/>
    </location>
</feature>
<evidence type="ECO:0000259" key="2">
    <source>
        <dbReference type="SMART" id="SM01007"/>
    </source>
</evidence>
<feature type="transmembrane region" description="Helical" evidence="1">
    <location>
        <begin position="65"/>
        <end position="85"/>
    </location>
</feature>
<feature type="domain" description="Class II aldolase/adducin N-terminal" evidence="2">
    <location>
        <begin position="357"/>
        <end position="521"/>
    </location>
</feature>
<dbReference type="AlphaFoldDB" id="O87644"/>
<feature type="transmembrane region" description="Helical" evidence="1">
    <location>
        <begin position="176"/>
        <end position="196"/>
    </location>
</feature>
<dbReference type="SUPFAM" id="SSF53639">
    <property type="entry name" value="AraD/HMP-PK domain-like"/>
    <property type="match status" value="1"/>
</dbReference>
<dbReference type="Pfam" id="PF02517">
    <property type="entry name" value="Rce1-like"/>
    <property type="match status" value="1"/>
</dbReference>
<dbReference type="InterPro" id="IPR036409">
    <property type="entry name" value="Aldolase_II/adducin_N_sf"/>
</dbReference>
<proteinExistence type="predicted"/>
<protein>
    <submittedName>
        <fullName evidence="3">Putative integral membrane protein</fullName>
    </submittedName>
</protein>
<feature type="transmembrane region" description="Helical" evidence="1">
    <location>
        <begin position="256"/>
        <end position="273"/>
    </location>
</feature>
<dbReference type="SMART" id="SM01007">
    <property type="entry name" value="Aldolase_II"/>
    <property type="match status" value="1"/>
</dbReference>
<dbReference type="Pfam" id="PF00596">
    <property type="entry name" value="Aldolase_II"/>
    <property type="match status" value="1"/>
</dbReference>
<dbReference type="EMBL" id="AF091435">
    <property type="protein sequence ID" value="AAD03546.1"/>
    <property type="molecule type" value="Genomic_DNA"/>
</dbReference>
<dbReference type="Gene3D" id="3.40.225.10">
    <property type="entry name" value="Class II aldolase/adducin N-terminal domain"/>
    <property type="match status" value="1"/>
</dbReference>
<feature type="transmembrane region" description="Helical" evidence="1">
    <location>
        <begin position="106"/>
        <end position="131"/>
    </location>
</feature>
<feature type="transmembrane region" description="Helical" evidence="1">
    <location>
        <begin position="32"/>
        <end position="53"/>
    </location>
</feature>
<keyword evidence="1" id="KW-0812">Transmembrane</keyword>